<keyword evidence="2" id="KW-1185">Reference proteome</keyword>
<sequence length="60" mass="6448">MTQTLIRWADRHTTAVAQVSVYATARGQVIGEARAPGPFDQLRLGVMPVGGGRPERRTGS</sequence>
<proteinExistence type="predicted"/>
<evidence type="ECO:0000313" key="2">
    <source>
        <dbReference type="Proteomes" id="UP000432015"/>
    </source>
</evidence>
<dbReference type="Proteomes" id="UP000432015">
    <property type="component" value="Unassembled WGS sequence"/>
</dbReference>
<comment type="caution">
    <text evidence="1">The sequence shown here is derived from an EMBL/GenBank/DDBJ whole genome shotgun (WGS) entry which is preliminary data.</text>
</comment>
<reference evidence="1 2" key="1">
    <citation type="submission" date="2019-11" db="EMBL/GenBank/DDBJ databases">
        <authorList>
            <person name="Cao P."/>
        </authorList>
    </citation>
    <scope>NUCLEOTIDE SEQUENCE [LARGE SCALE GENOMIC DNA]</scope>
    <source>
        <strain evidence="1 2">NEAU-AAG5</strain>
    </source>
</reference>
<name>A0A7K1KSJ7_9ACTN</name>
<organism evidence="1 2">
    <name type="scientific">Actinomadura litoris</name>
    <dbReference type="NCBI Taxonomy" id="2678616"/>
    <lineage>
        <taxon>Bacteria</taxon>
        <taxon>Bacillati</taxon>
        <taxon>Actinomycetota</taxon>
        <taxon>Actinomycetes</taxon>
        <taxon>Streptosporangiales</taxon>
        <taxon>Thermomonosporaceae</taxon>
        <taxon>Actinomadura</taxon>
    </lineage>
</organism>
<dbReference type="RefSeq" id="WP_156214106.1">
    <property type="nucleotide sequence ID" value="NZ_WOFH01000001.1"/>
</dbReference>
<evidence type="ECO:0000313" key="1">
    <source>
        <dbReference type="EMBL" id="MUN35113.1"/>
    </source>
</evidence>
<accession>A0A7K1KSJ7</accession>
<gene>
    <name evidence="1" type="ORF">GNZ18_00630</name>
</gene>
<protein>
    <submittedName>
        <fullName evidence="1">Uncharacterized protein</fullName>
    </submittedName>
</protein>
<dbReference type="EMBL" id="WOFH01000001">
    <property type="protein sequence ID" value="MUN35113.1"/>
    <property type="molecule type" value="Genomic_DNA"/>
</dbReference>
<dbReference type="AlphaFoldDB" id="A0A7K1KSJ7"/>